<dbReference type="GO" id="GO:0140359">
    <property type="term" value="F:ABC-type transporter activity"/>
    <property type="evidence" value="ECO:0007669"/>
    <property type="project" value="InterPro"/>
</dbReference>
<proteinExistence type="predicted"/>
<dbReference type="Proteomes" id="UP000000552">
    <property type="component" value="Chromosome"/>
</dbReference>
<dbReference type="Gene3D" id="3.40.50.300">
    <property type="entry name" value="P-loop containing nucleotide triphosphate hydrolases"/>
    <property type="match status" value="1"/>
</dbReference>
<evidence type="ECO:0000256" key="2">
    <source>
        <dbReference type="ARBA" id="ARBA00022448"/>
    </source>
</evidence>
<evidence type="ECO:0000313" key="11">
    <source>
        <dbReference type="EMBL" id="BAB50412.1"/>
    </source>
</evidence>
<dbReference type="InterPro" id="IPR036640">
    <property type="entry name" value="ABC1_TM_sf"/>
</dbReference>
<dbReference type="InterPro" id="IPR011527">
    <property type="entry name" value="ABC1_TM_dom"/>
</dbReference>
<comment type="subcellular location">
    <subcellularLocation>
        <location evidence="1">Cell membrane</location>
        <topology evidence="1">Multi-pass membrane protein</topology>
    </subcellularLocation>
</comment>
<evidence type="ECO:0000256" key="4">
    <source>
        <dbReference type="ARBA" id="ARBA00022741"/>
    </source>
</evidence>
<keyword evidence="2" id="KW-0813">Transport</keyword>
<evidence type="ECO:0000313" key="12">
    <source>
        <dbReference type="Proteomes" id="UP000000552"/>
    </source>
</evidence>
<feature type="domain" description="ABC transporter" evidence="9">
    <location>
        <begin position="402"/>
        <end position="623"/>
    </location>
</feature>
<dbReference type="SUPFAM" id="SSF90123">
    <property type="entry name" value="ABC transporter transmembrane region"/>
    <property type="match status" value="1"/>
</dbReference>
<dbReference type="Gene3D" id="1.20.1560.10">
    <property type="entry name" value="ABC transporter type 1, transmembrane domain"/>
    <property type="match status" value="1"/>
</dbReference>
<dbReference type="AlphaFoldDB" id="Q98G04"/>
<feature type="transmembrane region" description="Helical" evidence="8">
    <location>
        <begin position="181"/>
        <end position="200"/>
    </location>
</feature>
<feature type="transmembrane region" description="Helical" evidence="8">
    <location>
        <begin position="100"/>
        <end position="124"/>
    </location>
</feature>
<protein>
    <submittedName>
        <fullName evidence="11">ABC transporter ATP-binding protein ExsE</fullName>
    </submittedName>
</protein>
<dbReference type="InterPro" id="IPR003439">
    <property type="entry name" value="ABC_transporter-like_ATP-bd"/>
</dbReference>
<organism evidence="11 12">
    <name type="scientific">Mesorhizobium japonicum (strain LMG 29417 / CECT 9101 / MAFF 303099)</name>
    <name type="common">Mesorhizobium loti (strain MAFF 303099)</name>
    <dbReference type="NCBI Taxonomy" id="266835"/>
    <lineage>
        <taxon>Bacteria</taxon>
        <taxon>Pseudomonadati</taxon>
        <taxon>Pseudomonadota</taxon>
        <taxon>Alphaproteobacteria</taxon>
        <taxon>Hyphomicrobiales</taxon>
        <taxon>Phyllobacteriaceae</taxon>
        <taxon>Mesorhizobium</taxon>
    </lineage>
</organism>
<dbReference type="HOGENOM" id="CLU_007587_6_1_5"/>
<evidence type="ECO:0000259" key="10">
    <source>
        <dbReference type="PROSITE" id="PS50929"/>
    </source>
</evidence>
<dbReference type="InterPro" id="IPR050835">
    <property type="entry name" value="ABC_transporter_sub-D"/>
</dbReference>
<name>Q98G04_RHILO</name>
<dbReference type="EMBL" id="BA000012">
    <property type="protein sequence ID" value="BAB50412.1"/>
    <property type="molecule type" value="Genomic_DNA"/>
</dbReference>
<sequence>MRMPSSSGLSIAPERKDPDMADQLDNQATIQPVAVEASSLRDQVATIRRALVVSPVRKWLLWTSVGIMAVIIATSIGQVLLNRWNQPFYDALARRDMAAFVHQLLVFAIIAGGLLVLNIGQTWLNQMIRLKLREALTLDLIDQWMRPARAFRLANAGAIGVNPDQRMQQDAAHLSDLSTDLGVGLLQSLILLVSFVGVLWELSSGFVFHINGWSLAIPGYMVWAAFLYAGTASWLSWLVGRPLIKLNSDRYTREAELRSSMVRVNENVDAIALYHGEADAKQRLELDLGTVLGAMRRIYTAQINLSWVTDTYGWITVVAPILVASPVYFSGDISFGGLMMAVGAFNQVHSSLRWFINNIGSIADWRATLMRVADFRIALDETDVLHDTERRITFDQNANGSLTFEKLQVASPEGCTKLSDQHVEIRAGDRVMITGEPGAGKTLFFRAIAGLWPWGSGKIGLPAGETLIFVPRVPYLPAGTLREVLNHANGHAPASDAEIVAVLAEIGLQRLSFSLDRVGRWDHELGDDEQRLLGVARLALRQPKWVIIDEAMDAFDGPSLRRVLAMLEKHLKGATIINIGRGQHNNQFFPRGLTIVKDTGAQPLKPARVRAGAIDPPPVAVRRKK</sequence>
<dbReference type="PROSITE" id="PS50929">
    <property type="entry name" value="ABC_TM1F"/>
    <property type="match status" value="1"/>
</dbReference>
<evidence type="ECO:0000256" key="3">
    <source>
        <dbReference type="ARBA" id="ARBA00022692"/>
    </source>
</evidence>
<feature type="transmembrane region" description="Helical" evidence="8">
    <location>
        <begin position="220"/>
        <end position="240"/>
    </location>
</feature>
<keyword evidence="7 8" id="KW-0472">Membrane</keyword>
<keyword evidence="5 11" id="KW-0067">ATP-binding</keyword>
<evidence type="ECO:0000256" key="5">
    <source>
        <dbReference type="ARBA" id="ARBA00022840"/>
    </source>
</evidence>
<dbReference type="PANTHER" id="PTHR11384">
    <property type="entry name" value="ATP-BINDING CASSETTE, SUB-FAMILY D MEMBER"/>
    <property type="match status" value="1"/>
</dbReference>
<dbReference type="SMART" id="SM00382">
    <property type="entry name" value="AAA"/>
    <property type="match status" value="1"/>
</dbReference>
<dbReference type="Pfam" id="PF06472">
    <property type="entry name" value="ABC_membrane_2"/>
    <property type="match status" value="1"/>
</dbReference>
<evidence type="ECO:0000256" key="1">
    <source>
        <dbReference type="ARBA" id="ARBA00004651"/>
    </source>
</evidence>
<dbReference type="eggNOG" id="COG4178">
    <property type="taxonomic scope" value="Bacteria"/>
</dbReference>
<dbReference type="InterPro" id="IPR003593">
    <property type="entry name" value="AAA+_ATPase"/>
</dbReference>
<dbReference type="Pfam" id="PF00005">
    <property type="entry name" value="ABC_tran"/>
    <property type="match status" value="1"/>
</dbReference>
<keyword evidence="4" id="KW-0547">Nucleotide-binding</keyword>
<feature type="transmembrane region" description="Helical" evidence="8">
    <location>
        <begin position="59"/>
        <end position="80"/>
    </location>
</feature>
<evidence type="ECO:0000256" key="8">
    <source>
        <dbReference type="SAM" id="Phobius"/>
    </source>
</evidence>
<dbReference type="CDD" id="cd03223">
    <property type="entry name" value="ABCD_peroxisomal_ALDP"/>
    <property type="match status" value="1"/>
</dbReference>
<dbReference type="GO" id="GO:0016887">
    <property type="term" value="F:ATP hydrolysis activity"/>
    <property type="evidence" value="ECO:0007669"/>
    <property type="project" value="InterPro"/>
</dbReference>
<evidence type="ECO:0000259" key="9">
    <source>
        <dbReference type="PROSITE" id="PS50893"/>
    </source>
</evidence>
<feature type="domain" description="ABC transmembrane type-1" evidence="10">
    <location>
        <begin position="65"/>
        <end position="364"/>
    </location>
</feature>
<keyword evidence="6 8" id="KW-1133">Transmembrane helix</keyword>
<keyword evidence="3 8" id="KW-0812">Transmembrane</keyword>
<dbReference type="GO" id="GO:0005886">
    <property type="term" value="C:plasma membrane"/>
    <property type="evidence" value="ECO:0007669"/>
    <property type="project" value="UniProtKB-SubCell"/>
</dbReference>
<accession>Q98G04</accession>
<dbReference type="InterPro" id="IPR027417">
    <property type="entry name" value="P-loop_NTPase"/>
</dbReference>
<evidence type="ECO:0000256" key="6">
    <source>
        <dbReference type="ARBA" id="ARBA00022989"/>
    </source>
</evidence>
<dbReference type="GO" id="GO:0005524">
    <property type="term" value="F:ATP binding"/>
    <property type="evidence" value="ECO:0007669"/>
    <property type="project" value="UniProtKB-KW"/>
</dbReference>
<gene>
    <name evidence="11" type="ordered locus">mll3543</name>
</gene>
<dbReference type="PANTHER" id="PTHR11384:SF59">
    <property type="entry name" value="LYSOSOMAL COBALAMIN TRANSPORTER ABCD4"/>
    <property type="match status" value="1"/>
</dbReference>
<reference evidence="11 12" key="1">
    <citation type="journal article" date="2000" name="DNA Res.">
        <title>Complete genome structure of the nitrogen-fixing symbiotic bacterium Mesorhizobium loti.</title>
        <authorList>
            <person name="Kaneko T."/>
            <person name="Nakamura Y."/>
            <person name="Sato S."/>
            <person name="Asamizu E."/>
            <person name="Kato T."/>
            <person name="Sasamoto S."/>
            <person name="Watanabe A."/>
            <person name="Idesawa K."/>
            <person name="Ishikawa A."/>
            <person name="Kawashima K."/>
            <person name="Kimura T."/>
            <person name="Kishida Y."/>
            <person name="Kiyokawa C."/>
            <person name="Kohara M."/>
            <person name="Matsumoto M."/>
            <person name="Matsuno A."/>
            <person name="Mochizuki Y."/>
            <person name="Nakayama S."/>
            <person name="Nakazaki N."/>
            <person name="Shimpo S."/>
            <person name="Sugimoto M."/>
            <person name="Takeuchi C."/>
            <person name="Yamada M."/>
            <person name="Tabata S."/>
        </authorList>
    </citation>
    <scope>NUCLEOTIDE SEQUENCE [LARGE SCALE GENOMIC DNA]</scope>
    <source>
        <strain evidence="12">LMG 29417 / CECT 9101 / MAFF 303099</strain>
    </source>
</reference>
<dbReference type="SUPFAM" id="SSF52540">
    <property type="entry name" value="P-loop containing nucleoside triphosphate hydrolases"/>
    <property type="match status" value="1"/>
</dbReference>
<evidence type="ECO:0000256" key="7">
    <source>
        <dbReference type="ARBA" id="ARBA00023136"/>
    </source>
</evidence>
<dbReference type="PROSITE" id="PS50893">
    <property type="entry name" value="ABC_TRANSPORTER_2"/>
    <property type="match status" value="1"/>
</dbReference>
<dbReference type="KEGG" id="mlo:mll3543"/>